<name>A0A5K8AIZ0_9BACT</name>
<feature type="region of interest" description="Disordered" evidence="4">
    <location>
        <begin position="134"/>
        <end position="164"/>
    </location>
</feature>
<evidence type="ECO:0000313" key="5">
    <source>
        <dbReference type="EMBL" id="BBO92469.1"/>
    </source>
</evidence>
<comment type="similarity">
    <text evidence="1">Belongs to the bacterial solute-binding protein 9 family.</text>
</comment>
<dbReference type="SUPFAM" id="SSF53807">
    <property type="entry name" value="Helical backbone' metal receptor"/>
    <property type="match status" value="1"/>
</dbReference>
<evidence type="ECO:0000313" key="6">
    <source>
        <dbReference type="Proteomes" id="UP000422108"/>
    </source>
</evidence>
<dbReference type="PANTHER" id="PTHR42953">
    <property type="entry name" value="HIGH-AFFINITY ZINC UPTAKE SYSTEM PROTEIN ZNUA-RELATED"/>
    <property type="match status" value="1"/>
</dbReference>
<evidence type="ECO:0000256" key="1">
    <source>
        <dbReference type="ARBA" id="ARBA00011028"/>
    </source>
</evidence>
<dbReference type="GO" id="GO:0030001">
    <property type="term" value="P:metal ion transport"/>
    <property type="evidence" value="ECO:0007669"/>
    <property type="project" value="InterPro"/>
</dbReference>
<dbReference type="InterPro" id="IPR050492">
    <property type="entry name" value="Bact_metal-bind_prot9"/>
</dbReference>
<evidence type="ECO:0000256" key="4">
    <source>
        <dbReference type="SAM" id="MobiDB-lite"/>
    </source>
</evidence>
<dbReference type="InterPro" id="IPR006127">
    <property type="entry name" value="ZnuA-like"/>
</dbReference>
<dbReference type="Gene3D" id="3.40.50.1980">
    <property type="entry name" value="Nitrogenase molybdenum iron protein domain"/>
    <property type="match status" value="2"/>
</dbReference>
<keyword evidence="6" id="KW-1185">Reference proteome</keyword>
<protein>
    <submittedName>
        <fullName evidence="5">Cation ABC transporter substrate-binding protein</fullName>
    </submittedName>
</protein>
<accession>A0A5K8AIZ0</accession>
<dbReference type="RefSeq" id="WP_155313209.1">
    <property type="nucleotide sequence ID" value="NZ_AP021879.1"/>
</dbReference>
<sequence>MNRRIVVIFFYMFIFLLLSSYGYAVEKIPVFVSIIPQKFFVQQIGKDRVDVQVMVQPGASPATYEPKPRQMAELSNARIYFSIGVPFENVWLAKFAAASPDMTVVHTDKGIEKLSMVGDHHHEEDEHHEAVEADHNEGHDHHEDEGHADLDHGGGHHHSQEGLDPHIWLSPPLVKIQARTIMAALQAMDPAHGSVYEANYRRFEATIDKLDTQLKQTFAGRQGFQFMVFHPAWGYFAHAYGLRQVPVEIEGKAPKPEQLQHLIEHARKSRINVIFVQPQFSTKSAEQIARAIHGQVVPADPLAEDWAANLLMVAEKFKMALR</sequence>
<keyword evidence="2" id="KW-0813">Transport</keyword>
<evidence type="ECO:0000256" key="3">
    <source>
        <dbReference type="ARBA" id="ARBA00022729"/>
    </source>
</evidence>
<keyword evidence="3" id="KW-0732">Signal</keyword>
<dbReference type="Pfam" id="PF01297">
    <property type="entry name" value="ZnuA"/>
    <property type="match status" value="1"/>
</dbReference>
<proteinExistence type="inferred from homology"/>
<dbReference type="Proteomes" id="UP000422108">
    <property type="component" value="Chromosome"/>
</dbReference>
<evidence type="ECO:0000256" key="2">
    <source>
        <dbReference type="ARBA" id="ARBA00022448"/>
    </source>
</evidence>
<dbReference type="AlphaFoldDB" id="A0A5K8AIZ0"/>
<dbReference type="PANTHER" id="PTHR42953:SF3">
    <property type="entry name" value="HIGH-AFFINITY ZINC UPTAKE SYSTEM PROTEIN ZNUA"/>
    <property type="match status" value="1"/>
</dbReference>
<dbReference type="EMBL" id="AP021879">
    <property type="protein sequence ID" value="BBO92469.1"/>
    <property type="molecule type" value="Genomic_DNA"/>
</dbReference>
<reference evidence="5 6" key="1">
    <citation type="submission" date="2019-11" db="EMBL/GenBank/DDBJ databases">
        <title>Comparative genomics of hydrocarbon-degrading Desulfosarcina strains.</title>
        <authorList>
            <person name="Watanabe M."/>
            <person name="Kojima H."/>
            <person name="Fukui M."/>
        </authorList>
    </citation>
    <scope>NUCLEOTIDE SEQUENCE [LARGE SCALE GENOMIC DNA]</scope>
    <source>
        <strain evidence="6">oXyS1</strain>
    </source>
</reference>
<gene>
    <name evidence="5" type="ORF">DSCOOX_56490</name>
</gene>
<organism evidence="5 6">
    <name type="scientific">Desulfosarcina ovata subsp. ovata</name>
    <dbReference type="NCBI Taxonomy" id="2752305"/>
    <lineage>
        <taxon>Bacteria</taxon>
        <taxon>Pseudomonadati</taxon>
        <taxon>Thermodesulfobacteriota</taxon>
        <taxon>Desulfobacteria</taxon>
        <taxon>Desulfobacterales</taxon>
        <taxon>Desulfosarcinaceae</taxon>
        <taxon>Desulfosarcina</taxon>
    </lineage>
</organism>
<dbReference type="GO" id="GO:0046872">
    <property type="term" value="F:metal ion binding"/>
    <property type="evidence" value="ECO:0007669"/>
    <property type="project" value="InterPro"/>
</dbReference>